<sequence length="929" mass="103603">MGGKSSKRAVSGRYSSYGSSSNSWAYSQSQSPYPQSPSPYPQSPYPQPPMQQPYVSPSPSQSYPDRVPTVKRKLERKYSRIDDNYNNLEQVTDALVRAGLESSNLIVGVDFTKSNEWTGARSFHRRSLHHIGNDINPYEEAISIIGRTLASFDEDNLIPCYGFGDASTHDQEVFSFYPDEKFCDGFEDVLRRYRELVPQLRLAGPTSFAPIIEMAVTIVEQSGGQYHVLLIIADGQVTRSVDTDRGQLSPQERRTVEAIVKARKEAEFALSALMEIPSQYKATLELNILGARRGKVIDRVSLPPPCYGSASLGGPKPSRSATFQPIAPTFQRKEPSANTNYHGTSTSDSNLCPICITNRKDMAFGCGHQFLSDSPMERRRVSCRLLERLMLVLLLLNRVVGRTVGVDSHWNWKLLLNNTGVVAMHMAVTHHNNVVIFDQTEAGPSKYRLRHQHKGKKCRTGDDASCYAHSVEYNVLKNRVRALHLATDTWCSSGSFLSNGSLLQTGGNGAGSRKIRYYKPCTNSRCDWTEQKKQLSVRRWYASSLYLPQENGVIVVGGQSVFTYEFVPKSSGPRGPYNLPLLHRTYERNSKGNNLYPILHLSSDGHLFIFANRDSILFDYKRHKVVKKFPTIPGNGGRSYPSTGSSVILPLDHNDNFTKVEVMVCGGAAHGSYVAAQQHKYLMGLRSCGRMVITGNHHRWRMENMPGPRLMSDMLILPTGDVLIINGAKRGSAGWNSASDPALEPYLYRPSQLVGRRFQVLKQTKISRMYHSSAVLLPDGRILVAGGNPNNRYILRGVAHPTELRLQALVPDYMSNRFDHLRPKNVTVVYPQHSTGVKNGETFNVSFRLASEPQNLSVVAYAPPFTTHSLSMNQRMLRLECLSLERGSRGLVEAKAVAPPSIYASPPGFYMLTVVNGGIPSRSSWVKFI</sequence>
<reference evidence="6 7" key="1">
    <citation type="journal article" date="2016" name="Sci. Rep.">
        <title>The genome sequence of the outbreeding globe artichoke constructed de novo incorporating a phase-aware low-pass sequencing strategy of F1 progeny.</title>
        <authorList>
            <person name="Scaglione D."/>
            <person name="Reyes-Chin-Wo S."/>
            <person name="Acquadro A."/>
            <person name="Froenicke L."/>
            <person name="Portis E."/>
            <person name="Beitel C."/>
            <person name="Tirone M."/>
            <person name="Mauro R."/>
            <person name="Lo Monaco A."/>
            <person name="Mauromicale G."/>
            <person name="Faccioli P."/>
            <person name="Cattivelli L."/>
            <person name="Rieseberg L."/>
            <person name="Michelmore R."/>
            <person name="Lanteri S."/>
        </authorList>
    </citation>
    <scope>NUCLEOTIDE SEQUENCE [LARGE SCALE GENOMIC DNA]</scope>
    <source>
        <strain evidence="6">2C</strain>
    </source>
</reference>
<evidence type="ECO:0000313" key="6">
    <source>
        <dbReference type="EMBL" id="KVH98161.1"/>
    </source>
</evidence>
<accession>A0A103XWL9</accession>
<dbReference type="PANTHER" id="PTHR32208:SF54">
    <property type="entry name" value="ALDEHYDE OXIDASE GLOX-LIKE"/>
    <property type="match status" value="1"/>
</dbReference>
<dbReference type="SUPFAM" id="SSF50965">
    <property type="entry name" value="Galactose oxidase, central domain"/>
    <property type="match status" value="1"/>
</dbReference>
<dbReference type="InterPro" id="IPR013783">
    <property type="entry name" value="Ig-like_fold"/>
</dbReference>
<feature type="compositionally biased region" description="Low complexity" evidence="2">
    <location>
        <begin position="11"/>
        <end position="33"/>
    </location>
</feature>
<gene>
    <name evidence="6" type="ORF">Ccrd_023616</name>
</gene>
<evidence type="ECO:0000259" key="3">
    <source>
        <dbReference type="Pfam" id="PF07002"/>
    </source>
</evidence>
<dbReference type="InterPro" id="IPR011043">
    <property type="entry name" value="Gal_Oxase/kelch_b-propeller"/>
</dbReference>
<dbReference type="Gene3D" id="2.60.40.10">
    <property type="entry name" value="Immunoglobulins"/>
    <property type="match status" value="1"/>
</dbReference>
<keyword evidence="1" id="KW-0732">Signal</keyword>
<feature type="region of interest" description="Disordered" evidence="2">
    <location>
        <begin position="1"/>
        <end position="71"/>
    </location>
</feature>
<protein>
    <submittedName>
        <fullName evidence="6">Copine</fullName>
    </submittedName>
</protein>
<dbReference type="Pfam" id="PF07250">
    <property type="entry name" value="Glyoxal_oxid_N"/>
    <property type="match status" value="1"/>
</dbReference>
<feature type="domain" description="Galactose oxidase-like Early set" evidence="5">
    <location>
        <begin position="831"/>
        <end position="927"/>
    </location>
</feature>
<dbReference type="Gramene" id="KVH98161">
    <property type="protein sequence ID" value="KVH98161"/>
    <property type="gene ID" value="Ccrd_023616"/>
</dbReference>
<feature type="compositionally biased region" description="Low complexity" evidence="2">
    <location>
        <begin position="52"/>
        <end position="64"/>
    </location>
</feature>
<evidence type="ECO:0000259" key="4">
    <source>
        <dbReference type="Pfam" id="PF07250"/>
    </source>
</evidence>
<dbReference type="Proteomes" id="UP000243975">
    <property type="component" value="Unassembled WGS sequence"/>
</dbReference>
<feature type="domain" description="Glyoxal oxidase N-terminal" evidence="4">
    <location>
        <begin position="424"/>
        <end position="813"/>
    </location>
</feature>
<dbReference type="STRING" id="59895.A0A103XWL9"/>
<name>A0A103XWL9_CYNCS</name>
<dbReference type="Gene3D" id="2.130.10.80">
    <property type="entry name" value="Galactose oxidase/kelch, beta-propeller"/>
    <property type="match status" value="1"/>
</dbReference>
<dbReference type="InterPro" id="IPR037293">
    <property type="entry name" value="Gal_Oxidase_central_sf"/>
</dbReference>
<dbReference type="InterPro" id="IPR010734">
    <property type="entry name" value="Copine_C"/>
</dbReference>
<dbReference type="PANTHER" id="PTHR32208">
    <property type="entry name" value="SECRETED PROTEIN-RELATED"/>
    <property type="match status" value="1"/>
</dbReference>
<evidence type="ECO:0000256" key="1">
    <source>
        <dbReference type="ARBA" id="ARBA00022729"/>
    </source>
</evidence>
<feature type="domain" description="Copine C-terminal" evidence="3">
    <location>
        <begin position="127"/>
        <end position="263"/>
    </location>
</feature>
<evidence type="ECO:0000256" key="2">
    <source>
        <dbReference type="SAM" id="MobiDB-lite"/>
    </source>
</evidence>
<proteinExistence type="predicted"/>
<dbReference type="InterPro" id="IPR015202">
    <property type="entry name" value="GO-like_E_set"/>
</dbReference>
<dbReference type="AlphaFoldDB" id="A0A103XWL9"/>
<keyword evidence="7" id="KW-1185">Reference proteome</keyword>
<evidence type="ECO:0000313" key="7">
    <source>
        <dbReference type="Proteomes" id="UP000243975"/>
    </source>
</evidence>
<dbReference type="EMBL" id="LEKV01003807">
    <property type="protein sequence ID" value="KVH98161.1"/>
    <property type="molecule type" value="Genomic_DNA"/>
</dbReference>
<dbReference type="InterPro" id="IPR009880">
    <property type="entry name" value="Glyoxal_oxidase_N"/>
</dbReference>
<evidence type="ECO:0000259" key="5">
    <source>
        <dbReference type="Pfam" id="PF09118"/>
    </source>
</evidence>
<dbReference type="InterPro" id="IPR014756">
    <property type="entry name" value="Ig_E-set"/>
</dbReference>
<dbReference type="SUPFAM" id="SSF81296">
    <property type="entry name" value="E set domains"/>
    <property type="match status" value="1"/>
</dbReference>
<organism evidence="6 7">
    <name type="scientific">Cynara cardunculus var. scolymus</name>
    <name type="common">Globe artichoke</name>
    <name type="synonym">Cynara scolymus</name>
    <dbReference type="NCBI Taxonomy" id="59895"/>
    <lineage>
        <taxon>Eukaryota</taxon>
        <taxon>Viridiplantae</taxon>
        <taxon>Streptophyta</taxon>
        <taxon>Embryophyta</taxon>
        <taxon>Tracheophyta</taxon>
        <taxon>Spermatophyta</taxon>
        <taxon>Magnoliopsida</taxon>
        <taxon>eudicotyledons</taxon>
        <taxon>Gunneridae</taxon>
        <taxon>Pentapetalae</taxon>
        <taxon>asterids</taxon>
        <taxon>campanulids</taxon>
        <taxon>Asterales</taxon>
        <taxon>Asteraceae</taxon>
        <taxon>Carduoideae</taxon>
        <taxon>Cardueae</taxon>
        <taxon>Carduinae</taxon>
        <taxon>Cynara</taxon>
    </lineage>
</organism>
<dbReference type="Pfam" id="PF09118">
    <property type="entry name" value="GO-like_E_set"/>
    <property type="match status" value="1"/>
</dbReference>
<comment type="caution">
    <text evidence="6">The sequence shown here is derived from an EMBL/GenBank/DDBJ whole genome shotgun (WGS) entry which is preliminary data.</text>
</comment>
<feature type="compositionally biased region" description="Pro residues" evidence="2">
    <location>
        <begin position="34"/>
        <end position="51"/>
    </location>
</feature>
<dbReference type="OMA" id="QANIMSK"/>
<dbReference type="CDD" id="cd02851">
    <property type="entry name" value="E_set_GO_C"/>
    <property type="match status" value="1"/>
</dbReference>
<dbReference type="Pfam" id="PF07002">
    <property type="entry name" value="Copine"/>
    <property type="match status" value="1"/>
</dbReference>